<keyword evidence="1" id="KW-0812">Transmembrane</keyword>
<proteinExistence type="predicted"/>
<evidence type="ECO:0000313" key="2">
    <source>
        <dbReference type="EMBL" id="DAF85528.1"/>
    </source>
</evidence>
<reference evidence="2" key="1">
    <citation type="journal article" date="2021" name="Proc. Natl. Acad. Sci. U.S.A.">
        <title>A Catalog of Tens of Thousands of Viruses from Human Metagenomes Reveals Hidden Associations with Chronic Diseases.</title>
        <authorList>
            <person name="Tisza M.J."/>
            <person name="Buck C.B."/>
        </authorList>
    </citation>
    <scope>NUCLEOTIDE SEQUENCE</scope>
    <source>
        <strain evidence="2">Ct5jB2</strain>
    </source>
</reference>
<evidence type="ECO:0000256" key="1">
    <source>
        <dbReference type="SAM" id="Phobius"/>
    </source>
</evidence>
<keyword evidence="1" id="KW-0472">Membrane</keyword>
<organism evidence="2">
    <name type="scientific">Siphoviridae sp. ct5jB2</name>
    <dbReference type="NCBI Taxonomy" id="2825337"/>
    <lineage>
        <taxon>Viruses</taxon>
        <taxon>Duplodnaviria</taxon>
        <taxon>Heunggongvirae</taxon>
        <taxon>Uroviricota</taxon>
        <taxon>Caudoviricetes</taxon>
    </lineage>
</organism>
<accession>A0A8S5TTL5</accession>
<feature type="transmembrane region" description="Helical" evidence="1">
    <location>
        <begin position="27"/>
        <end position="46"/>
    </location>
</feature>
<protein>
    <submittedName>
        <fullName evidence="2">Uncharacterized protein</fullName>
    </submittedName>
</protein>
<sequence length="119" mass="13990">MLYMVQGYVFISTYSFIRFKKNELNHLFFKSVVSSYILKILFDWIFVHADSTTKIIRFFHVQYESFGYVVLLLFFSVGLAWLSATITQSKRFNKLLLGLGIVRTTNSNIWEDIIERVVG</sequence>
<dbReference type="EMBL" id="BK015927">
    <property type="protein sequence ID" value="DAF85528.1"/>
    <property type="molecule type" value="Genomic_DNA"/>
</dbReference>
<keyword evidence="1" id="KW-1133">Transmembrane helix</keyword>
<name>A0A8S5TTL5_9CAUD</name>
<feature type="transmembrane region" description="Helical" evidence="1">
    <location>
        <begin position="66"/>
        <end position="86"/>
    </location>
</feature>